<evidence type="ECO:0000256" key="7">
    <source>
        <dbReference type="ARBA" id="ARBA00023040"/>
    </source>
</evidence>
<keyword evidence="10" id="KW-0325">Glycoprotein</keyword>
<dbReference type="AlphaFoldDB" id="A0A8C9NIC9"/>
<evidence type="ECO:0000256" key="12">
    <source>
        <dbReference type="RuleBase" id="RU000688"/>
    </source>
</evidence>
<dbReference type="InterPro" id="IPR000276">
    <property type="entry name" value="GPCR_Rhodpsn"/>
</dbReference>
<keyword evidence="16" id="KW-1185">Reference proteome</keyword>
<evidence type="ECO:0000256" key="2">
    <source>
        <dbReference type="ARBA" id="ARBA00022475"/>
    </source>
</evidence>
<evidence type="ECO:0000256" key="13">
    <source>
        <dbReference type="RuleBase" id="RU363047"/>
    </source>
</evidence>
<reference evidence="15" key="1">
    <citation type="submission" date="2025-08" db="UniProtKB">
        <authorList>
            <consortium name="Ensembl"/>
        </authorList>
    </citation>
    <scope>IDENTIFICATION</scope>
</reference>
<dbReference type="PROSITE" id="PS50262">
    <property type="entry name" value="G_PROTEIN_RECEP_F1_2"/>
    <property type="match status" value="1"/>
</dbReference>
<dbReference type="Pfam" id="PF13853">
    <property type="entry name" value="7tm_4"/>
    <property type="match status" value="1"/>
</dbReference>
<evidence type="ECO:0000313" key="16">
    <source>
        <dbReference type="Proteomes" id="UP000694409"/>
    </source>
</evidence>
<sequence>MKLSWREFTLCVHAHKAPFSGITVVAVRGRRSGGEAVRSYWMERKQGQAVAISLNQGDHGYLGRTVHEKMSFGSFPLANLTDLNTWKDMANGTSVKEFILLGFPGTWQLRVSFVVVFALMYTLTVIGNASIIALVWRSSNLHTPMYFFLCNLSFLEIWYTTGVVPKAIGVMLGTSQTISFSVCIFQLFFLLSLGSTECFLLSVMAYDRYLAICCPLRYSSLMSSVLSVRLALSSWLGGFMAISLLAFLTSRLTFCGPDVINHFLCDIDSCLALSCSDTWHVELATFLVSIIVVVASCVVTLVSYMYIISSILRIQSGHGRKKAFSTCSAHLSVVTIWYGSTMFLYVKPSAQNSLDLNKIVNTFNTVVTPLLNPFIYTLRNQEVKLALGRAFQKK</sequence>
<evidence type="ECO:0000256" key="8">
    <source>
        <dbReference type="ARBA" id="ARBA00023136"/>
    </source>
</evidence>
<dbReference type="PROSITE" id="PS00237">
    <property type="entry name" value="G_PROTEIN_RECEP_F1_1"/>
    <property type="match status" value="1"/>
</dbReference>
<dbReference type="SUPFAM" id="SSF81321">
    <property type="entry name" value="Family A G protein-coupled receptor-like"/>
    <property type="match status" value="1"/>
</dbReference>
<evidence type="ECO:0000256" key="5">
    <source>
        <dbReference type="ARBA" id="ARBA00022725"/>
    </source>
</evidence>
<keyword evidence="8 13" id="KW-0472">Membrane</keyword>
<dbReference type="InterPro" id="IPR000725">
    <property type="entry name" value="Olfact_rcpt"/>
</dbReference>
<dbReference type="CDD" id="cd13954">
    <property type="entry name" value="7tmA_OR"/>
    <property type="match status" value="1"/>
</dbReference>
<dbReference type="Ensembl" id="ENSSCAT00000019642.1">
    <property type="protein sequence ID" value="ENSSCAP00000017542.1"/>
    <property type="gene ID" value="ENSSCAG00000012731.1"/>
</dbReference>
<evidence type="ECO:0000259" key="14">
    <source>
        <dbReference type="PROSITE" id="PS50262"/>
    </source>
</evidence>
<accession>A0A8C9NIC9</accession>
<feature type="transmembrane region" description="Helical" evidence="13">
    <location>
        <begin position="328"/>
        <end position="346"/>
    </location>
</feature>
<dbReference type="GeneID" id="103824578"/>
<dbReference type="PANTHER" id="PTHR26454:SF73">
    <property type="entry name" value="OLFACTORY RECEPTOR"/>
    <property type="match status" value="1"/>
</dbReference>
<feature type="transmembrane region" description="Helical" evidence="13">
    <location>
        <begin position="148"/>
        <end position="172"/>
    </location>
</feature>
<dbReference type="OMA" id="YMANGTS"/>
<evidence type="ECO:0000256" key="10">
    <source>
        <dbReference type="ARBA" id="ARBA00023180"/>
    </source>
</evidence>
<reference evidence="15" key="2">
    <citation type="submission" date="2025-09" db="UniProtKB">
        <authorList>
            <consortium name="Ensembl"/>
        </authorList>
    </citation>
    <scope>IDENTIFICATION</scope>
</reference>
<keyword evidence="5 13" id="KW-0552">Olfaction</keyword>
<feature type="transmembrane region" description="Helical" evidence="13">
    <location>
        <begin position="226"/>
        <end position="248"/>
    </location>
</feature>
<dbReference type="GO" id="GO:0004930">
    <property type="term" value="F:G protein-coupled receptor activity"/>
    <property type="evidence" value="ECO:0007669"/>
    <property type="project" value="UniProtKB-KW"/>
</dbReference>
<keyword evidence="3 13" id="KW-0716">Sensory transduction</keyword>
<dbReference type="PRINTS" id="PR00237">
    <property type="entry name" value="GPCRRHODOPSN"/>
</dbReference>
<keyword evidence="9 12" id="KW-0675">Receptor</keyword>
<dbReference type="OrthoDB" id="9444602at2759"/>
<evidence type="ECO:0000256" key="9">
    <source>
        <dbReference type="ARBA" id="ARBA00023170"/>
    </source>
</evidence>
<dbReference type="GO" id="GO:0005886">
    <property type="term" value="C:plasma membrane"/>
    <property type="evidence" value="ECO:0007669"/>
    <property type="project" value="UniProtKB-SubCell"/>
</dbReference>
<proteinExistence type="inferred from homology"/>
<dbReference type="InterPro" id="IPR017452">
    <property type="entry name" value="GPCR_Rhodpsn_7TM"/>
</dbReference>
<dbReference type="PRINTS" id="PR00245">
    <property type="entry name" value="OLFACTORYR"/>
</dbReference>
<evidence type="ECO:0000256" key="3">
    <source>
        <dbReference type="ARBA" id="ARBA00022606"/>
    </source>
</evidence>
<dbReference type="InterPro" id="IPR047132">
    <property type="entry name" value="Olfact_rcpt_6C-like"/>
</dbReference>
<dbReference type="FunFam" id="1.20.1070.10:FF:000010">
    <property type="entry name" value="Olfactory receptor"/>
    <property type="match status" value="1"/>
</dbReference>
<dbReference type="Gene3D" id="1.20.1070.10">
    <property type="entry name" value="Rhodopsin 7-helix transmembrane proteins"/>
    <property type="match status" value="1"/>
</dbReference>
<comment type="similarity">
    <text evidence="12">Belongs to the G-protein coupled receptor 1 family.</text>
</comment>
<keyword evidence="4 12" id="KW-0812">Transmembrane</keyword>
<name>A0A8C9NIC9_SERCA</name>
<evidence type="ECO:0000256" key="4">
    <source>
        <dbReference type="ARBA" id="ARBA00022692"/>
    </source>
</evidence>
<feature type="transmembrane region" description="Helical" evidence="13">
    <location>
        <begin position="178"/>
        <end position="206"/>
    </location>
</feature>
<evidence type="ECO:0000313" key="15">
    <source>
        <dbReference type="Ensembl" id="ENSSCAP00000017542.1"/>
    </source>
</evidence>
<feature type="transmembrane region" description="Helical" evidence="13">
    <location>
        <begin position="283"/>
        <end position="307"/>
    </location>
</feature>
<dbReference type="PANTHER" id="PTHR26454">
    <property type="entry name" value="OLFACTORY RECEPTOR"/>
    <property type="match status" value="1"/>
</dbReference>
<evidence type="ECO:0000256" key="11">
    <source>
        <dbReference type="ARBA" id="ARBA00023224"/>
    </source>
</evidence>
<comment type="subcellular location">
    <subcellularLocation>
        <location evidence="1 13">Cell membrane</location>
        <topology evidence="1 13">Multi-pass membrane protein</topology>
    </subcellularLocation>
</comment>
<feature type="transmembrane region" description="Helical" evidence="13">
    <location>
        <begin position="111"/>
        <end position="136"/>
    </location>
</feature>
<keyword evidence="7 12" id="KW-0297">G-protein coupled receptor</keyword>
<feature type="domain" description="G-protein coupled receptors family 1 profile" evidence="14">
    <location>
        <begin position="127"/>
        <end position="376"/>
    </location>
</feature>
<evidence type="ECO:0000256" key="1">
    <source>
        <dbReference type="ARBA" id="ARBA00004651"/>
    </source>
</evidence>
<keyword evidence="6 13" id="KW-1133">Transmembrane helix</keyword>
<keyword evidence="11 12" id="KW-0807">Transducer</keyword>
<dbReference type="GeneTree" id="ENSGT01150000286948"/>
<dbReference type="Proteomes" id="UP000694409">
    <property type="component" value="Unassembled WGS sequence"/>
</dbReference>
<dbReference type="RefSeq" id="XP_018780561.2">
    <property type="nucleotide sequence ID" value="XM_018925016.3"/>
</dbReference>
<gene>
    <name evidence="15" type="primary">LOC103824578</name>
</gene>
<protein>
    <recommendedName>
        <fullName evidence="13">Olfactory receptor</fullName>
    </recommendedName>
</protein>
<organism evidence="15 16">
    <name type="scientific">Serinus canaria</name>
    <name type="common">Island canary</name>
    <name type="synonym">Fringilla canaria</name>
    <dbReference type="NCBI Taxonomy" id="9135"/>
    <lineage>
        <taxon>Eukaryota</taxon>
        <taxon>Metazoa</taxon>
        <taxon>Chordata</taxon>
        <taxon>Craniata</taxon>
        <taxon>Vertebrata</taxon>
        <taxon>Euteleostomi</taxon>
        <taxon>Archelosauria</taxon>
        <taxon>Archosauria</taxon>
        <taxon>Dinosauria</taxon>
        <taxon>Saurischia</taxon>
        <taxon>Theropoda</taxon>
        <taxon>Coelurosauria</taxon>
        <taxon>Aves</taxon>
        <taxon>Neognathae</taxon>
        <taxon>Neoaves</taxon>
        <taxon>Telluraves</taxon>
        <taxon>Australaves</taxon>
        <taxon>Passeriformes</taxon>
        <taxon>Passeroidea</taxon>
        <taxon>Fringillidae</taxon>
        <taxon>Carduelinae</taxon>
        <taxon>Serinus</taxon>
    </lineage>
</organism>
<keyword evidence="2 13" id="KW-1003">Cell membrane</keyword>
<evidence type="ECO:0000256" key="6">
    <source>
        <dbReference type="ARBA" id="ARBA00022989"/>
    </source>
</evidence>
<dbReference type="GO" id="GO:0004984">
    <property type="term" value="F:olfactory receptor activity"/>
    <property type="evidence" value="ECO:0007669"/>
    <property type="project" value="InterPro"/>
</dbReference>